<keyword evidence="3 5" id="KW-0274">FAD</keyword>
<dbReference type="AlphaFoldDB" id="A0A1Z8AQH0"/>
<keyword evidence="4 6" id="KW-0157">Chromophore</keyword>
<dbReference type="GO" id="GO:0006139">
    <property type="term" value="P:nucleobase-containing compound metabolic process"/>
    <property type="evidence" value="ECO:0007669"/>
    <property type="project" value="UniProtKB-ARBA"/>
</dbReference>
<dbReference type="InterPro" id="IPR014729">
    <property type="entry name" value="Rossmann-like_a/b/a_fold"/>
</dbReference>
<dbReference type="InterPro" id="IPR005101">
    <property type="entry name" value="Cryptochr/Photolyase_FAD-bd"/>
</dbReference>
<comment type="cofactor">
    <cofactor evidence="1">
        <name>(6R)-5,10-methylene-5,6,7,8-tetrahydrofolate</name>
        <dbReference type="ChEBI" id="CHEBI:15636"/>
    </cofactor>
</comment>
<dbReference type="PRINTS" id="PR00147">
    <property type="entry name" value="DNAPHOTLYASE"/>
</dbReference>
<dbReference type="GO" id="GO:0071949">
    <property type="term" value="F:FAD binding"/>
    <property type="evidence" value="ECO:0007669"/>
    <property type="project" value="TreeGrafter"/>
</dbReference>
<dbReference type="Pfam" id="PF00875">
    <property type="entry name" value="DNA_photolyase"/>
    <property type="match status" value="1"/>
</dbReference>
<feature type="domain" description="Photolyase/cryptochrome alpha/beta" evidence="8">
    <location>
        <begin position="3"/>
        <end position="133"/>
    </location>
</feature>
<accession>A0A1Z8AQH0</accession>
<dbReference type="Gene3D" id="1.10.579.10">
    <property type="entry name" value="DNA Cyclobutane Dipyrimidine Photolyase, subunit A, domain 3"/>
    <property type="match status" value="1"/>
</dbReference>
<comment type="caution">
    <text evidence="9">The sequence shown here is derived from an EMBL/GenBank/DDBJ whole genome shotgun (WGS) entry which is preliminary data.</text>
</comment>
<dbReference type="InterPro" id="IPR018394">
    <property type="entry name" value="DNA_photolyase_1_CS_C"/>
</dbReference>
<comment type="similarity">
    <text evidence="6">Belongs to the DNA photolyase family.</text>
</comment>
<evidence type="ECO:0000313" key="10">
    <source>
        <dbReference type="Proteomes" id="UP000196102"/>
    </source>
</evidence>
<dbReference type="EMBL" id="MAAX01000157">
    <property type="protein sequence ID" value="OUS12595.1"/>
    <property type="molecule type" value="Genomic_DNA"/>
</dbReference>
<evidence type="ECO:0000256" key="3">
    <source>
        <dbReference type="ARBA" id="ARBA00022827"/>
    </source>
</evidence>
<dbReference type="PROSITE" id="PS51645">
    <property type="entry name" value="PHR_CRY_ALPHA_BETA"/>
    <property type="match status" value="1"/>
</dbReference>
<name>A0A1Z8AQH0_9FLAO</name>
<sequence>MQKVHIVWFKRDLRLLDHEPLMRSLDSEIPTILLYIFEPMLLNDAHYSERHFNFIKQSLENMNEKLNAVGSSLLVVESNALLVFQKLQSLFEIVNVYSYQETGLYITYKRDIELAKWFKKNAIPWTESISNGIIRGLKNRTQWKEHWIEFMNQDFDHPDFDHSTLFSSSRIDQIASEFKTVSLETPKNSIFQKGGTTTALRYFESFLTDRINGYNTYYSKPLTSRKHSSRLSPYIAWGNVSMRMVAKKAASCKNDFKNKRHLHSFMSRLRWQAHFIEKFEMEHQLEWRSVHKAYRTLDKPVNLKYQQAWREGKTGYPLVDAAMRCLNNTGFVNFRLRAMLTGFFTHHLWQPWQDASNHLAQQFLDFEPGIHYPQLQMQAGETGINIVRVYNPVKNSLEHDPEGLFIKKWVPELAHLPLRFIHEPWKMTALDEQFLDFKLGKDYPERLVENSLSRKRAQDILYGIQKDIKNKKESRRIISKHTNPKREIWPGGDELRPS</sequence>
<evidence type="ECO:0000256" key="5">
    <source>
        <dbReference type="PIRSR" id="PIRSR602081-1"/>
    </source>
</evidence>
<feature type="region of interest" description="Disordered" evidence="7">
    <location>
        <begin position="473"/>
        <end position="498"/>
    </location>
</feature>
<dbReference type="InterPro" id="IPR036155">
    <property type="entry name" value="Crypto/Photolyase_N_sf"/>
</dbReference>
<evidence type="ECO:0000259" key="8">
    <source>
        <dbReference type="PROSITE" id="PS51645"/>
    </source>
</evidence>
<evidence type="ECO:0000256" key="4">
    <source>
        <dbReference type="ARBA" id="ARBA00022991"/>
    </source>
</evidence>
<dbReference type="Gene3D" id="3.40.50.620">
    <property type="entry name" value="HUPs"/>
    <property type="match status" value="1"/>
</dbReference>
<dbReference type="GO" id="GO:0006950">
    <property type="term" value="P:response to stress"/>
    <property type="evidence" value="ECO:0007669"/>
    <property type="project" value="UniProtKB-ARBA"/>
</dbReference>
<evidence type="ECO:0000256" key="6">
    <source>
        <dbReference type="RuleBase" id="RU004182"/>
    </source>
</evidence>
<dbReference type="InterPro" id="IPR036134">
    <property type="entry name" value="Crypto/Photolyase_FAD-like_sf"/>
</dbReference>
<dbReference type="PANTHER" id="PTHR11455:SF9">
    <property type="entry name" value="CRYPTOCHROME CIRCADIAN CLOCK 5 ISOFORM X1"/>
    <property type="match status" value="1"/>
</dbReference>
<feature type="compositionally biased region" description="Basic residues" evidence="7">
    <location>
        <begin position="473"/>
        <end position="483"/>
    </location>
</feature>
<dbReference type="SUPFAM" id="SSF48173">
    <property type="entry name" value="Cryptochrome/photolyase FAD-binding domain"/>
    <property type="match status" value="1"/>
</dbReference>
<dbReference type="Gene3D" id="1.25.40.80">
    <property type="match status" value="1"/>
</dbReference>
<gene>
    <name evidence="9" type="ORF">A9Q93_10225</name>
</gene>
<evidence type="ECO:0000256" key="2">
    <source>
        <dbReference type="ARBA" id="ARBA00022630"/>
    </source>
</evidence>
<dbReference type="PROSITE" id="PS00394">
    <property type="entry name" value="DNA_PHOTOLYASES_1_1"/>
    <property type="match status" value="1"/>
</dbReference>
<proteinExistence type="inferred from homology"/>
<protein>
    <submittedName>
        <fullName evidence="9">Deoxyribodipyrimidine photolyase</fullName>
    </submittedName>
</protein>
<dbReference type="GO" id="GO:0003904">
    <property type="term" value="F:deoxyribodipyrimidine photo-lyase activity"/>
    <property type="evidence" value="ECO:0007669"/>
    <property type="project" value="TreeGrafter"/>
</dbReference>
<comment type="cofactor">
    <cofactor evidence="5">
        <name>FAD</name>
        <dbReference type="ChEBI" id="CHEBI:57692"/>
    </cofactor>
    <text evidence="5">Binds 1 FAD per subunit.</text>
</comment>
<dbReference type="GO" id="GO:0003677">
    <property type="term" value="F:DNA binding"/>
    <property type="evidence" value="ECO:0007669"/>
    <property type="project" value="TreeGrafter"/>
</dbReference>
<dbReference type="RefSeq" id="WP_303687333.1">
    <property type="nucleotide sequence ID" value="NZ_CAJXYO010000005.1"/>
</dbReference>
<feature type="binding site" evidence="5">
    <location>
        <begin position="228"/>
        <end position="232"/>
    </location>
    <ligand>
        <name>FAD</name>
        <dbReference type="ChEBI" id="CHEBI:57692"/>
    </ligand>
</feature>
<evidence type="ECO:0000256" key="1">
    <source>
        <dbReference type="ARBA" id="ARBA00001932"/>
    </source>
</evidence>
<evidence type="ECO:0000256" key="7">
    <source>
        <dbReference type="SAM" id="MobiDB-lite"/>
    </source>
</evidence>
<dbReference type="PANTHER" id="PTHR11455">
    <property type="entry name" value="CRYPTOCHROME"/>
    <property type="match status" value="1"/>
</dbReference>
<dbReference type="Pfam" id="PF03441">
    <property type="entry name" value="FAD_binding_7"/>
    <property type="match status" value="1"/>
</dbReference>
<evidence type="ECO:0000313" key="9">
    <source>
        <dbReference type="EMBL" id="OUS12595.1"/>
    </source>
</evidence>
<reference evidence="10" key="1">
    <citation type="journal article" date="2017" name="Proc. Natl. Acad. Sci. U.S.A.">
        <title>Simulation of Deepwater Horizon oil plume reveals substrate specialization within a complex community of hydrocarbon-degraders.</title>
        <authorList>
            <person name="Hu P."/>
            <person name="Dubinsky E.A."/>
            <person name="Probst A.J."/>
            <person name="Wang J."/>
            <person name="Sieber C.M.K."/>
            <person name="Tom L.M."/>
            <person name="Gardinali P."/>
            <person name="Banfield J.F."/>
            <person name="Atlas R.M."/>
            <person name="Andersen G.L."/>
        </authorList>
    </citation>
    <scope>NUCLEOTIDE SEQUENCE [LARGE SCALE GENOMIC DNA]</scope>
</reference>
<feature type="compositionally biased region" description="Basic and acidic residues" evidence="7">
    <location>
        <begin position="484"/>
        <end position="498"/>
    </location>
</feature>
<dbReference type="InterPro" id="IPR002081">
    <property type="entry name" value="Cryptochrome/DNA_photolyase_1"/>
</dbReference>
<organism evidence="9 10">
    <name type="scientific">Nonlabens dokdonensis</name>
    <dbReference type="NCBI Taxonomy" id="328515"/>
    <lineage>
        <taxon>Bacteria</taxon>
        <taxon>Pseudomonadati</taxon>
        <taxon>Bacteroidota</taxon>
        <taxon>Flavobacteriia</taxon>
        <taxon>Flavobacteriales</taxon>
        <taxon>Flavobacteriaceae</taxon>
        <taxon>Nonlabens</taxon>
    </lineage>
</organism>
<dbReference type="InterPro" id="IPR006050">
    <property type="entry name" value="DNA_photolyase_N"/>
</dbReference>
<feature type="binding site" evidence="5">
    <location>
        <position position="265"/>
    </location>
    <ligand>
        <name>FAD</name>
        <dbReference type="ChEBI" id="CHEBI:57692"/>
    </ligand>
</feature>
<dbReference type="SUPFAM" id="SSF52425">
    <property type="entry name" value="Cryptochrome/photolyase, N-terminal domain"/>
    <property type="match status" value="1"/>
</dbReference>
<dbReference type="Proteomes" id="UP000196102">
    <property type="component" value="Unassembled WGS sequence"/>
</dbReference>
<keyword evidence="2 5" id="KW-0285">Flavoprotein</keyword>
<feature type="binding site" evidence="5">
    <location>
        <position position="214"/>
    </location>
    <ligand>
        <name>FAD</name>
        <dbReference type="ChEBI" id="CHEBI:57692"/>
    </ligand>
</feature>
<keyword evidence="9" id="KW-0456">Lyase</keyword>
<dbReference type="GO" id="GO:0009416">
    <property type="term" value="P:response to light stimulus"/>
    <property type="evidence" value="ECO:0007669"/>
    <property type="project" value="TreeGrafter"/>
</dbReference>